<dbReference type="SUPFAM" id="SSF53800">
    <property type="entry name" value="Chelatase"/>
    <property type="match status" value="1"/>
</dbReference>
<gene>
    <name evidence="3" type="ORF">GCM10023195_09710</name>
</gene>
<keyword evidence="1" id="KW-0479">Metal-binding</keyword>
<evidence type="ECO:0000313" key="4">
    <source>
        <dbReference type="Proteomes" id="UP001500212"/>
    </source>
</evidence>
<keyword evidence="2" id="KW-0456">Lyase</keyword>
<evidence type="ECO:0000256" key="1">
    <source>
        <dbReference type="ARBA" id="ARBA00022723"/>
    </source>
</evidence>
<dbReference type="PANTHER" id="PTHR33542">
    <property type="entry name" value="SIROHYDROCHLORIN FERROCHELATASE, CHLOROPLASTIC"/>
    <property type="match status" value="1"/>
</dbReference>
<comment type="caution">
    <text evidence="3">The sequence shown here is derived from an EMBL/GenBank/DDBJ whole genome shotgun (WGS) entry which is preliminary data.</text>
</comment>
<dbReference type="Proteomes" id="UP001500212">
    <property type="component" value="Unassembled WGS sequence"/>
</dbReference>
<dbReference type="InterPro" id="IPR050963">
    <property type="entry name" value="Sirohydro_Cobaltochel/CbiX"/>
</dbReference>
<accession>A0ABP8TF11</accession>
<organism evidence="3 4">
    <name type="scientific">Actinoallomurus liliacearum</name>
    <dbReference type="NCBI Taxonomy" id="1080073"/>
    <lineage>
        <taxon>Bacteria</taxon>
        <taxon>Bacillati</taxon>
        <taxon>Actinomycetota</taxon>
        <taxon>Actinomycetes</taxon>
        <taxon>Streptosporangiales</taxon>
        <taxon>Thermomonosporaceae</taxon>
        <taxon>Actinoallomurus</taxon>
    </lineage>
</organism>
<name>A0ABP8TF11_9ACTN</name>
<dbReference type="EMBL" id="BAABHJ010000002">
    <property type="protein sequence ID" value="GAA4603021.1"/>
    <property type="molecule type" value="Genomic_DNA"/>
</dbReference>
<proteinExistence type="predicted"/>
<protein>
    <submittedName>
        <fullName evidence="3">CbiX/SirB N-terminal domain-containing protein</fullName>
    </submittedName>
</protein>
<keyword evidence="4" id="KW-1185">Reference proteome</keyword>
<sequence>MTLLAVGHGTRDPAGAAVIRALLDRLRVLRPGLTVVESYAEITEPSLEDALAGLPAVRSPVVAVPLMLGRGYHTLVDIPGRAGPYVTVARPLGPHPLLAGALADRLGRHRHADAVVLGAAGTSDQRGVADAAAAAHLLGRRLRRPVSYGLAAGAGPELAEVVRGLRARGARRIAVASYLLAPGHFHDRMLAAGADAVAPPLGVHDALARVVLRRYDDAVTAAAAGASIRDRRAVSRAG</sequence>
<dbReference type="RefSeq" id="WP_345348852.1">
    <property type="nucleotide sequence ID" value="NZ_BAABHJ010000002.1"/>
</dbReference>
<dbReference type="Pfam" id="PF01903">
    <property type="entry name" value="CbiX"/>
    <property type="match status" value="2"/>
</dbReference>
<reference evidence="4" key="1">
    <citation type="journal article" date="2019" name="Int. J. Syst. Evol. Microbiol.">
        <title>The Global Catalogue of Microorganisms (GCM) 10K type strain sequencing project: providing services to taxonomists for standard genome sequencing and annotation.</title>
        <authorList>
            <consortium name="The Broad Institute Genomics Platform"/>
            <consortium name="The Broad Institute Genome Sequencing Center for Infectious Disease"/>
            <person name="Wu L."/>
            <person name="Ma J."/>
        </authorList>
    </citation>
    <scope>NUCLEOTIDE SEQUENCE [LARGE SCALE GENOMIC DNA]</scope>
    <source>
        <strain evidence="4">JCM 17938</strain>
    </source>
</reference>
<evidence type="ECO:0000256" key="2">
    <source>
        <dbReference type="ARBA" id="ARBA00023239"/>
    </source>
</evidence>
<dbReference type="InterPro" id="IPR002762">
    <property type="entry name" value="CbiX-like"/>
</dbReference>
<dbReference type="PANTHER" id="PTHR33542:SF5">
    <property type="entry name" value="FERROCHELATASE CHE1"/>
    <property type="match status" value="1"/>
</dbReference>
<dbReference type="CDD" id="cd03416">
    <property type="entry name" value="CbiX_SirB_N"/>
    <property type="match status" value="1"/>
</dbReference>
<evidence type="ECO:0000313" key="3">
    <source>
        <dbReference type="EMBL" id="GAA4603021.1"/>
    </source>
</evidence>
<dbReference type="Gene3D" id="3.40.50.1400">
    <property type="match status" value="2"/>
</dbReference>